<sequence>MVQPETTSKNNQTKANTATPQAAAKKQSGVAGTLTYDDKVIQKIIGLAIDKIDGLLDVDGGFFSNIAEKLVNTDNVTSGIKTEVGEKQVAVDMDIIVEYGRDIPKIADQVKQVIHDEVEHMTHLEVIEVNINVVDIKTESEFEEDSETVQDKVTNAAKSTGQFAAKQTDKAKRAIGQGTSQVQEKIEDSQEPRVQ</sequence>
<organism evidence="4 5">
    <name type="scientific">Lapidilactobacillus dextrinicus</name>
    <dbReference type="NCBI Taxonomy" id="51664"/>
    <lineage>
        <taxon>Bacteria</taxon>
        <taxon>Bacillati</taxon>
        <taxon>Bacillota</taxon>
        <taxon>Bacilli</taxon>
        <taxon>Lactobacillales</taxon>
        <taxon>Lactobacillaceae</taxon>
        <taxon>Lapidilactobacillus</taxon>
    </lineage>
</organism>
<dbReference type="InterPro" id="IPR005531">
    <property type="entry name" value="Asp23"/>
</dbReference>
<feature type="compositionally biased region" description="Basic and acidic residues" evidence="3">
    <location>
        <begin position="184"/>
        <end position="195"/>
    </location>
</feature>
<evidence type="ECO:0000313" key="5">
    <source>
        <dbReference type="Proteomes" id="UP000774947"/>
    </source>
</evidence>
<gene>
    <name evidence="4" type="ORF">K8W17_02315</name>
</gene>
<evidence type="ECO:0000256" key="3">
    <source>
        <dbReference type="SAM" id="MobiDB-lite"/>
    </source>
</evidence>
<dbReference type="Proteomes" id="UP000774947">
    <property type="component" value="Unassembled WGS sequence"/>
</dbReference>
<evidence type="ECO:0000256" key="1">
    <source>
        <dbReference type="ARBA" id="ARBA00005721"/>
    </source>
</evidence>
<feature type="region of interest" description="Disordered" evidence="3">
    <location>
        <begin position="158"/>
        <end position="195"/>
    </location>
</feature>
<comment type="caution">
    <text evidence="4">The sequence shown here is derived from an EMBL/GenBank/DDBJ whole genome shotgun (WGS) entry which is preliminary data.</text>
</comment>
<reference evidence="4" key="2">
    <citation type="submission" date="2021-09" db="EMBL/GenBank/DDBJ databases">
        <authorList>
            <person name="Gilroy R."/>
        </authorList>
    </citation>
    <scope>NUCLEOTIDE SEQUENCE</scope>
    <source>
        <strain evidence="4">CHK173-2119</strain>
    </source>
</reference>
<evidence type="ECO:0000313" key="4">
    <source>
        <dbReference type="EMBL" id="HJE14897.1"/>
    </source>
</evidence>
<dbReference type="PANTHER" id="PTHR34297">
    <property type="entry name" value="HYPOTHETICAL CYTOSOLIC PROTEIN-RELATED"/>
    <property type="match status" value="1"/>
</dbReference>
<feature type="region of interest" description="Disordered" evidence="3">
    <location>
        <begin position="1"/>
        <end position="27"/>
    </location>
</feature>
<reference evidence="4" key="1">
    <citation type="journal article" date="2021" name="PeerJ">
        <title>Extensive microbial diversity within the chicken gut microbiome revealed by metagenomics and culture.</title>
        <authorList>
            <person name="Gilroy R."/>
            <person name="Ravi A."/>
            <person name="Getino M."/>
            <person name="Pursley I."/>
            <person name="Horton D.L."/>
            <person name="Alikhan N.F."/>
            <person name="Baker D."/>
            <person name="Gharbi K."/>
            <person name="Hall N."/>
            <person name="Watson M."/>
            <person name="Adriaenssens E.M."/>
            <person name="Foster-Nyarko E."/>
            <person name="Jarju S."/>
            <person name="Secka A."/>
            <person name="Antonio M."/>
            <person name="Oren A."/>
            <person name="Chaudhuri R.R."/>
            <person name="La Ragione R."/>
            <person name="Hildebrand F."/>
            <person name="Pallen M.J."/>
        </authorList>
    </citation>
    <scope>NUCLEOTIDE SEQUENCE</scope>
    <source>
        <strain evidence="4">CHK173-2119</strain>
    </source>
</reference>
<dbReference type="PANTHER" id="PTHR34297:SF3">
    <property type="entry name" value="ALKALINE SHOCK PROTEIN 23"/>
    <property type="match status" value="1"/>
</dbReference>
<dbReference type="AlphaFoldDB" id="A0A921DUT1"/>
<evidence type="ECO:0000256" key="2">
    <source>
        <dbReference type="ARBA" id="ARBA00039575"/>
    </source>
</evidence>
<dbReference type="Pfam" id="PF03780">
    <property type="entry name" value="Asp23"/>
    <property type="match status" value="1"/>
</dbReference>
<name>A0A921DUT1_9LACO</name>
<accession>A0A921DUT1</accession>
<feature type="compositionally biased region" description="Polar residues" evidence="3">
    <location>
        <begin position="1"/>
        <end position="20"/>
    </location>
</feature>
<protein>
    <recommendedName>
        <fullName evidence="2">Stress response regulator gls24 homolog</fullName>
    </recommendedName>
</protein>
<proteinExistence type="inferred from homology"/>
<comment type="similarity">
    <text evidence="1">Belongs to the asp23 family.</text>
</comment>
<dbReference type="RefSeq" id="WP_270331038.1">
    <property type="nucleotide sequence ID" value="NZ_JAQEIC010000007.1"/>
</dbReference>
<dbReference type="EMBL" id="DYXY01000055">
    <property type="protein sequence ID" value="HJE14897.1"/>
    <property type="molecule type" value="Genomic_DNA"/>
</dbReference>